<dbReference type="Proteomes" id="UP000192223">
    <property type="component" value="Unplaced"/>
</dbReference>
<sequence length="502" mass="56512">MAVVLEQQPCMSPAAPPVKSTAVKFDNSCRTCAPGCPCCPVGTKQECVYVPPEVPKSFKPVKKYLPPEKGVYDTTYNKTYVPKESTAQKMIFHEDNITVGVGKMDTNTVNRLSYVAPTNFRRPAEFRLCDHNLQENGPVQLITTHKHDYIPLPLETKSKTDKYEDGLTLSKAPFDGTTVTQLSYIPLNVNEAKVFPYRYKDNMKLSAEKIDLNTINQLSYKFWGLQPPEEKPWAKAKAYEKSGPPLESSTIYHESYPPYALGPKLQSYKPLPKYLPPEKFDDGTVYRMSYKPAQTDKPQKFEPKHAIGLSPEKIYSETTNNSSFRWYSSSEISRESLHRLSDHKLIGDGPMQLLTTQKQDYVPMPFERAQPLRMGDNLTTSNQPFTGQTCYRASYQPVESGNNLVKPIRCRTHIKLPDGPMDLKTVHQTSYTPIGQQPPVSKPWAEKLSYEPPKLLLEGHTTNSLSYQPPGRFVCTSKPDPSSTAKCCCPSCCCASKNNPPQ</sequence>
<dbReference type="GeneID" id="108741233"/>
<dbReference type="GO" id="GO:0008017">
    <property type="term" value="F:microtubule binding"/>
    <property type="evidence" value="ECO:0007669"/>
    <property type="project" value="InterPro"/>
</dbReference>
<proteinExistence type="inferred from homology"/>
<dbReference type="GO" id="GO:0005879">
    <property type="term" value="C:axonemal microtubule"/>
    <property type="evidence" value="ECO:0007669"/>
    <property type="project" value="TreeGrafter"/>
</dbReference>
<evidence type="ECO:0000256" key="1">
    <source>
        <dbReference type="ARBA" id="ARBA00008738"/>
    </source>
</evidence>
<dbReference type="GO" id="GO:0005814">
    <property type="term" value="C:centriole"/>
    <property type="evidence" value="ECO:0007669"/>
    <property type="project" value="TreeGrafter"/>
</dbReference>
<comment type="similarity">
    <text evidence="1">Belongs to the FAM154 family.</text>
</comment>
<evidence type="ECO:0000313" key="2">
    <source>
        <dbReference type="Proteomes" id="UP000192223"/>
    </source>
</evidence>
<dbReference type="GO" id="GO:0036064">
    <property type="term" value="C:ciliary basal body"/>
    <property type="evidence" value="ECO:0007669"/>
    <property type="project" value="TreeGrafter"/>
</dbReference>
<organism evidence="2 3">
    <name type="scientific">Agrilus planipennis</name>
    <name type="common">Emerald ash borer</name>
    <name type="synonym">Agrilus marcopoli</name>
    <dbReference type="NCBI Taxonomy" id="224129"/>
    <lineage>
        <taxon>Eukaryota</taxon>
        <taxon>Metazoa</taxon>
        <taxon>Ecdysozoa</taxon>
        <taxon>Arthropoda</taxon>
        <taxon>Hexapoda</taxon>
        <taxon>Insecta</taxon>
        <taxon>Pterygota</taxon>
        <taxon>Neoptera</taxon>
        <taxon>Endopterygota</taxon>
        <taxon>Coleoptera</taxon>
        <taxon>Polyphaga</taxon>
        <taxon>Elateriformia</taxon>
        <taxon>Buprestoidea</taxon>
        <taxon>Buprestidae</taxon>
        <taxon>Agrilinae</taxon>
        <taxon>Agrilus</taxon>
    </lineage>
</organism>
<dbReference type="PANTHER" id="PTHR31516:SF17">
    <property type="entry name" value="STABILIZER OF AXONEMAL MICROTUBULES 2"/>
    <property type="match status" value="1"/>
</dbReference>
<dbReference type="STRING" id="224129.A0A1W4X5W9"/>
<accession>A0A1W4X5W9</accession>
<dbReference type="InParanoid" id="A0A1W4X5W9"/>
<evidence type="ECO:0000313" key="3">
    <source>
        <dbReference type="RefSeq" id="XP_018331459.1"/>
    </source>
</evidence>
<dbReference type="PANTHER" id="PTHR31516">
    <property type="entry name" value="STABILIZER OF AXONEMAL MICROTUBULES 2"/>
    <property type="match status" value="1"/>
</dbReference>
<dbReference type="GO" id="GO:0036126">
    <property type="term" value="C:sperm flagellum"/>
    <property type="evidence" value="ECO:0007669"/>
    <property type="project" value="TreeGrafter"/>
</dbReference>
<name>A0A1W4X5W9_AGRPL</name>
<dbReference type="KEGG" id="apln:108741233"/>
<dbReference type="RefSeq" id="XP_018331459.1">
    <property type="nucleotide sequence ID" value="XM_018475957.1"/>
</dbReference>
<protein>
    <submittedName>
        <fullName evidence="3">Stabilizer of axonemal microtubules 2-like</fullName>
    </submittedName>
</protein>
<dbReference type="AlphaFoldDB" id="A0A1W4X5W9"/>
<dbReference type="OrthoDB" id="365640at2759"/>
<gene>
    <name evidence="3" type="primary">LOC108741233</name>
</gene>
<keyword evidence="2" id="KW-1185">Reference proteome</keyword>
<dbReference type="InterPro" id="IPR033336">
    <property type="entry name" value="SAXO1/2"/>
</dbReference>
<reference evidence="3" key="1">
    <citation type="submission" date="2025-08" db="UniProtKB">
        <authorList>
            <consortium name="RefSeq"/>
        </authorList>
    </citation>
    <scope>IDENTIFICATION</scope>
    <source>
        <tissue evidence="3">Entire body</tissue>
    </source>
</reference>